<evidence type="ECO:0000313" key="2">
    <source>
        <dbReference type="EMBL" id="MFC4529229.1"/>
    </source>
</evidence>
<dbReference type="Proteomes" id="UP001596004">
    <property type="component" value="Unassembled WGS sequence"/>
</dbReference>
<dbReference type="Pfam" id="PF13560">
    <property type="entry name" value="HTH_31"/>
    <property type="match status" value="1"/>
</dbReference>
<name>A0ABV9C866_9ACTN</name>
<dbReference type="Gene3D" id="1.10.260.40">
    <property type="entry name" value="lambda repressor-like DNA-binding domains"/>
    <property type="match status" value="1"/>
</dbReference>
<reference evidence="3" key="1">
    <citation type="journal article" date="2019" name="Int. J. Syst. Evol. Microbiol.">
        <title>The Global Catalogue of Microorganisms (GCM) 10K type strain sequencing project: providing services to taxonomists for standard genome sequencing and annotation.</title>
        <authorList>
            <consortium name="The Broad Institute Genomics Platform"/>
            <consortium name="The Broad Institute Genome Sequencing Center for Infectious Disease"/>
            <person name="Wu L."/>
            <person name="Ma J."/>
        </authorList>
    </citation>
    <scope>NUCLEOTIDE SEQUENCE [LARGE SCALE GENOMIC DNA]</scope>
    <source>
        <strain evidence="3">CGMCC 4.7132</strain>
    </source>
</reference>
<sequence>MTGARPYGERPGLVKARKRLGMSQEVAAEAVGVTPRTWGRWERGDQGIRPIYRMRLAAVFDVDPAEVERWVEGEALTPATELSPMTDFGRGSLAATVRAAEHLWRCDMDLSRRHILAALPFVPAALGEWLSAWTYDRASASVAHTGVGPSVGMGDVERIDEARQAFIRMDNQFGAGLIRPAVVDYLNTKVAPLLRGRYDERVGARLMTAAAGMTGLAGWTAFDLGLQGQAQYYYGQALQLAKGGDDPLTAAWVLTTMTHQATHMGHPRWAARLARASVDTGRRAQASPRAMARLRSREAWALALEVNLAETRDGHAVKHVERLLGEVERDYAQGPADRDPSWIAQFEATEPVAEAGIAWHLIGEHERGAACAESVIKQYTERRFRSAQFSRVSAAEAYLGMGELDRALHLARESIPMAKTLTSARPAERLRRFDTHLEPYADTIQVREFRDRVRQELAA</sequence>
<evidence type="ECO:0000259" key="1">
    <source>
        <dbReference type="PROSITE" id="PS50943"/>
    </source>
</evidence>
<evidence type="ECO:0000313" key="3">
    <source>
        <dbReference type="Proteomes" id="UP001596004"/>
    </source>
</evidence>
<dbReference type="RefSeq" id="WP_380835600.1">
    <property type="nucleotide sequence ID" value="NZ_JBHSFP010000001.1"/>
</dbReference>
<comment type="caution">
    <text evidence="2">The sequence shown here is derived from an EMBL/GenBank/DDBJ whole genome shotgun (WGS) entry which is preliminary data.</text>
</comment>
<organism evidence="2 3">
    <name type="scientific">Sphaerisporangium dianthi</name>
    <dbReference type="NCBI Taxonomy" id="1436120"/>
    <lineage>
        <taxon>Bacteria</taxon>
        <taxon>Bacillati</taxon>
        <taxon>Actinomycetota</taxon>
        <taxon>Actinomycetes</taxon>
        <taxon>Streptosporangiales</taxon>
        <taxon>Streptosporangiaceae</taxon>
        <taxon>Sphaerisporangium</taxon>
    </lineage>
</organism>
<dbReference type="CDD" id="cd00093">
    <property type="entry name" value="HTH_XRE"/>
    <property type="match status" value="1"/>
</dbReference>
<dbReference type="SUPFAM" id="SSF47413">
    <property type="entry name" value="lambda repressor-like DNA-binding domains"/>
    <property type="match status" value="1"/>
</dbReference>
<dbReference type="SMART" id="SM00530">
    <property type="entry name" value="HTH_XRE"/>
    <property type="match status" value="1"/>
</dbReference>
<proteinExistence type="predicted"/>
<accession>A0ABV9C866</accession>
<keyword evidence="3" id="KW-1185">Reference proteome</keyword>
<gene>
    <name evidence="2" type="ORF">ACFO60_00520</name>
</gene>
<protein>
    <submittedName>
        <fullName evidence="2">Helix-turn-helix domain-containing protein</fullName>
    </submittedName>
</protein>
<dbReference type="PROSITE" id="PS50943">
    <property type="entry name" value="HTH_CROC1"/>
    <property type="match status" value="1"/>
</dbReference>
<dbReference type="InterPro" id="IPR001387">
    <property type="entry name" value="Cro/C1-type_HTH"/>
</dbReference>
<dbReference type="InterPro" id="IPR010982">
    <property type="entry name" value="Lambda_DNA-bd_dom_sf"/>
</dbReference>
<feature type="domain" description="HTH cro/C1-type" evidence="1">
    <location>
        <begin position="13"/>
        <end position="67"/>
    </location>
</feature>
<dbReference type="EMBL" id="JBHSFP010000001">
    <property type="protein sequence ID" value="MFC4529229.1"/>
    <property type="molecule type" value="Genomic_DNA"/>
</dbReference>